<gene>
    <name evidence="2" type="ORF">A4X03_0g6369</name>
</gene>
<organism evidence="2 3">
    <name type="scientific">Tilletia caries</name>
    <name type="common">wheat bunt fungus</name>
    <dbReference type="NCBI Taxonomy" id="13290"/>
    <lineage>
        <taxon>Eukaryota</taxon>
        <taxon>Fungi</taxon>
        <taxon>Dikarya</taxon>
        <taxon>Basidiomycota</taxon>
        <taxon>Ustilaginomycotina</taxon>
        <taxon>Exobasidiomycetes</taxon>
        <taxon>Tilletiales</taxon>
        <taxon>Tilletiaceae</taxon>
        <taxon>Tilletia</taxon>
    </lineage>
</organism>
<reference evidence="2" key="1">
    <citation type="submission" date="2016-04" db="EMBL/GenBank/DDBJ databases">
        <authorList>
            <person name="Nguyen H.D."/>
            <person name="Kesanakurti P."/>
            <person name="Cullis J."/>
            <person name="Levesque C.A."/>
            <person name="Hambleton S."/>
        </authorList>
    </citation>
    <scope>NUCLEOTIDE SEQUENCE</scope>
    <source>
        <strain evidence="2">DAOMC 238032</strain>
    </source>
</reference>
<evidence type="ECO:0008006" key="4">
    <source>
        <dbReference type="Google" id="ProtNLM"/>
    </source>
</evidence>
<keyword evidence="1" id="KW-0732">Signal</keyword>
<evidence type="ECO:0000313" key="3">
    <source>
        <dbReference type="Proteomes" id="UP000077671"/>
    </source>
</evidence>
<feature type="chain" id="PRO_5035824580" description="ShKT domain-containing protein" evidence="1">
    <location>
        <begin position="22"/>
        <end position="106"/>
    </location>
</feature>
<dbReference type="EMBL" id="LWDD02001196">
    <property type="protein sequence ID" value="KAE8251445.1"/>
    <property type="molecule type" value="Genomic_DNA"/>
</dbReference>
<dbReference type="Proteomes" id="UP000077671">
    <property type="component" value="Unassembled WGS sequence"/>
</dbReference>
<sequence>MKLATSTLLFCLALGTAGVSAWDPTADKQCKQYALSCPTSEMPNGYAYCKSKTTWCKGKRAPCRKACMADLGPVYDKGEQLRRQCEILCNGRDDCPTPKPKGCGPL</sequence>
<proteinExistence type="predicted"/>
<evidence type="ECO:0000313" key="2">
    <source>
        <dbReference type="EMBL" id="KAE8251445.1"/>
    </source>
</evidence>
<comment type="caution">
    <text evidence="2">The sequence shown here is derived from an EMBL/GenBank/DDBJ whole genome shotgun (WGS) entry which is preliminary data.</text>
</comment>
<feature type="signal peptide" evidence="1">
    <location>
        <begin position="1"/>
        <end position="21"/>
    </location>
</feature>
<protein>
    <recommendedName>
        <fullName evidence="4">ShKT domain-containing protein</fullName>
    </recommendedName>
</protein>
<reference evidence="2" key="2">
    <citation type="journal article" date="2019" name="IMA Fungus">
        <title>Genome sequencing and comparison of five Tilletia species to identify candidate genes for the detection of regulated species infecting wheat.</title>
        <authorList>
            <person name="Nguyen H.D.T."/>
            <person name="Sultana T."/>
            <person name="Kesanakurti P."/>
            <person name="Hambleton S."/>
        </authorList>
    </citation>
    <scope>NUCLEOTIDE SEQUENCE</scope>
    <source>
        <strain evidence="2">DAOMC 238032</strain>
    </source>
</reference>
<evidence type="ECO:0000256" key="1">
    <source>
        <dbReference type="SAM" id="SignalP"/>
    </source>
</evidence>
<accession>A0A8T8SYP2</accession>
<dbReference type="AlphaFoldDB" id="A0A8T8SYP2"/>
<name>A0A8T8SYP2_9BASI</name>